<protein>
    <submittedName>
        <fullName evidence="9">L,D-transpeptidase catalytic domain</fullName>
    </submittedName>
</protein>
<evidence type="ECO:0000256" key="1">
    <source>
        <dbReference type="ARBA" id="ARBA00004752"/>
    </source>
</evidence>
<proteinExistence type="inferred from homology"/>
<comment type="caution">
    <text evidence="9">The sequence shown here is derived from an EMBL/GenBank/DDBJ whole genome shotgun (WGS) entry which is preliminary data.</text>
</comment>
<dbReference type="AlphaFoldDB" id="A0A0L6CTL9"/>
<dbReference type="GO" id="GO:0004180">
    <property type="term" value="F:carboxypeptidase activity"/>
    <property type="evidence" value="ECO:0007669"/>
    <property type="project" value="UniProtKB-ARBA"/>
</dbReference>
<evidence type="ECO:0000256" key="7">
    <source>
        <dbReference type="PROSITE-ProRule" id="PRU01373"/>
    </source>
</evidence>
<dbReference type="PANTHER" id="PTHR38589">
    <property type="entry name" value="BLR0621 PROTEIN"/>
    <property type="match status" value="1"/>
</dbReference>
<organism evidence="9 10">
    <name type="scientific">Roseovarius tolerans</name>
    <dbReference type="NCBI Taxonomy" id="74031"/>
    <lineage>
        <taxon>Bacteria</taxon>
        <taxon>Pseudomonadati</taxon>
        <taxon>Pseudomonadota</taxon>
        <taxon>Alphaproteobacteria</taxon>
        <taxon>Rhodobacterales</taxon>
        <taxon>Roseobacteraceae</taxon>
        <taxon>Roseovarius</taxon>
    </lineage>
</organism>
<dbReference type="Proteomes" id="UP000037046">
    <property type="component" value="Unassembled WGS sequence"/>
</dbReference>
<evidence type="ECO:0000259" key="8">
    <source>
        <dbReference type="PROSITE" id="PS52029"/>
    </source>
</evidence>
<sequence length="164" mass="18701">MSPHDMVLTRVGLRFQGRCYPCTIGRGGLAMDKREGDGATPRGAHRIVGMLYRPDRMARPADWALPIRPGDLWSDDPGDEDYNLMVRAPYGHSHEALRRADPLYDLVIVTDWNWPKAERGRGSCIFIHRWRRPGYPTAGCIGLRPGHLRRIAAAIRYETRLIVR</sequence>
<feature type="active site" description="Proton donor/acceptor" evidence="7">
    <location>
        <position position="128"/>
    </location>
</feature>
<dbReference type="InterPro" id="IPR038063">
    <property type="entry name" value="Transpep_catalytic_dom"/>
</dbReference>
<evidence type="ECO:0000256" key="6">
    <source>
        <dbReference type="ARBA" id="ARBA00023316"/>
    </source>
</evidence>
<reference evidence="10" key="1">
    <citation type="submission" date="2015-07" db="EMBL/GenBank/DDBJ databases">
        <title>Draft Genome Sequence of Roseovarius tolerans EL-164, a producer of N-Acylated Alanine Methyl Esters (NAMEs).</title>
        <authorList>
            <person name="Voget S."/>
            <person name="Bruns H."/>
            <person name="Wagner-Doebler I."/>
            <person name="Schulz S."/>
            <person name="Daniel R."/>
        </authorList>
    </citation>
    <scope>NUCLEOTIDE SEQUENCE [LARGE SCALE GENOMIC DNA]</scope>
    <source>
        <strain evidence="10">EL-164</strain>
    </source>
</reference>
<dbReference type="SUPFAM" id="SSF141523">
    <property type="entry name" value="L,D-transpeptidase catalytic domain-like"/>
    <property type="match status" value="1"/>
</dbReference>
<dbReference type="GO" id="GO:0009252">
    <property type="term" value="P:peptidoglycan biosynthetic process"/>
    <property type="evidence" value="ECO:0007669"/>
    <property type="project" value="UniProtKB-UniPathway"/>
</dbReference>
<evidence type="ECO:0000313" key="9">
    <source>
        <dbReference type="EMBL" id="KNX41056.1"/>
    </source>
</evidence>
<comment type="similarity">
    <text evidence="2">Belongs to the YkuD family.</text>
</comment>
<dbReference type="PANTHER" id="PTHR38589:SF1">
    <property type="entry name" value="BLR0621 PROTEIN"/>
    <property type="match status" value="1"/>
</dbReference>
<dbReference type="PROSITE" id="PS52029">
    <property type="entry name" value="LD_TPASE"/>
    <property type="match status" value="1"/>
</dbReference>
<evidence type="ECO:0000256" key="3">
    <source>
        <dbReference type="ARBA" id="ARBA00022679"/>
    </source>
</evidence>
<evidence type="ECO:0000256" key="5">
    <source>
        <dbReference type="ARBA" id="ARBA00022984"/>
    </source>
</evidence>
<evidence type="ECO:0000256" key="4">
    <source>
        <dbReference type="ARBA" id="ARBA00022960"/>
    </source>
</evidence>
<dbReference type="UniPathway" id="UPA00219"/>
<dbReference type="RefSeq" id="WP_050663234.1">
    <property type="nucleotide sequence ID" value="NZ_CP118494.1"/>
</dbReference>
<feature type="domain" description="L,D-TPase catalytic" evidence="8">
    <location>
        <begin position="1"/>
        <end position="164"/>
    </location>
</feature>
<keyword evidence="5 7" id="KW-0573">Peptidoglycan synthesis</keyword>
<accession>A0A0L6CTL9</accession>
<dbReference type="STRING" id="74031.SAMN04488077_107166"/>
<dbReference type="PATRIC" id="fig|74031.6.peg.2409"/>
<comment type="pathway">
    <text evidence="1 7">Cell wall biogenesis; peptidoglycan biosynthesis.</text>
</comment>
<dbReference type="GO" id="GO:0016740">
    <property type="term" value="F:transferase activity"/>
    <property type="evidence" value="ECO:0007669"/>
    <property type="project" value="UniProtKB-KW"/>
</dbReference>
<dbReference type="EMBL" id="LGVV01000032">
    <property type="protein sequence ID" value="KNX41056.1"/>
    <property type="molecule type" value="Genomic_DNA"/>
</dbReference>
<dbReference type="GO" id="GO:0071555">
    <property type="term" value="P:cell wall organization"/>
    <property type="evidence" value="ECO:0007669"/>
    <property type="project" value="UniProtKB-UniRule"/>
</dbReference>
<keyword evidence="3" id="KW-0808">Transferase</keyword>
<evidence type="ECO:0000256" key="2">
    <source>
        <dbReference type="ARBA" id="ARBA00005992"/>
    </source>
</evidence>
<name>A0A0L6CTL9_9RHOB</name>
<keyword evidence="4 7" id="KW-0133">Cell shape</keyword>
<dbReference type="Pfam" id="PF03734">
    <property type="entry name" value="YkuD"/>
    <property type="match status" value="1"/>
</dbReference>
<dbReference type="InterPro" id="IPR005490">
    <property type="entry name" value="LD_TPept_cat_dom"/>
</dbReference>
<gene>
    <name evidence="9" type="ORF">ROTO_23570</name>
</gene>
<keyword evidence="6 7" id="KW-0961">Cell wall biogenesis/degradation</keyword>
<keyword evidence="10" id="KW-1185">Reference proteome</keyword>
<dbReference type="OrthoDB" id="9804204at2"/>
<feature type="active site" description="Nucleophile" evidence="7">
    <location>
        <position position="140"/>
    </location>
</feature>
<dbReference type="GO" id="GO:0008360">
    <property type="term" value="P:regulation of cell shape"/>
    <property type="evidence" value="ECO:0007669"/>
    <property type="project" value="UniProtKB-UniRule"/>
</dbReference>
<evidence type="ECO:0000313" key="10">
    <source>
        <dbReference type="Proteomes" id="UP000037046"/>
    </source>
</evidence>